<keyword evidence="2" id="KW-1185">Reference proteome</keyword>
<gene>
    <name evidence="1" type="ORF">SAMN05421504_104462</name>
</gene>
<accession>A0A1H3H0S9</accession>
<dbReference type="STRING" id="589385.SAMN05421504_104462"/>
<dbReference type="SUPFAM" id="SSF50974">
    <property type="entry name" value="Nitrous oxide reductase, N-terminal domain"/>
    <property type="match status" value="1"/>
</dbReference>
<dbReference type="Gene3D" id="2.130.10.10">
    <property type="entry name" value="YVTN repeat-like/Quinoprotein amine dehydrogenase"/>
    <property type="match status" value="2"/>
</dbReference>
<evidence type="ECO:0000313" key="2">
    <source>
        <dbReference type="Proteomes" id="UP000199515"/>
    </source>
</evidence>
<reference evidence="1 2" key="1">
    <citation type="submission" date="2016-10" db="EMBL/GenBank/DDBJ databases">
        <authorList>
            <person name="de Groot N.N."/>
        </authorList>
    </citation>
    <scope>NUCLEOTIDE SEQUENCE [LARGE SCALE GENOMIC DNA]</scope>
    <source>
        <strain evidence="1 2">CPCC 202699</strain>
    </source>
</reference>
<dbReference type="RefSeq" id="WP_091291340.1">
    <property type="nucleotide sequence ID" value="NZ_FNON01000004.1"/>
</dbReference>
<dbReference type="InterPro" id="IPR011045">
    <property type="entry name" value="N2O_reductase_N"/>
</dbReference>
<dbReference type="InterPro" id="IPR015943">
    <property type="entry name" value="WD40/YVTN_repeat-like_dom_sf"/>
</dbReference>
<dbReference type="AlphaFoldDB" id="A0A1H3H0S9"/>
<dbReference type="PANTHER" id="PTHR47197:SF3">
    <property type="entry name" value="DIHYDRO-HEME D1 DEHYDROGENASE"/>
    <property type="match status" value="1"/>
</dbReference>
<dbReference type="PANTHER" id="PTHR47197">
    <property type="entry name" value="PROTEIN NIRF"/>
    <property type="match status" value="1"/>
</dbReference>
<organism evidence="1 2">
    <name type="scientific">Amycolatopsis xylanica</name>
    <dbReference type="NCBI Taxonomy" id="589385"/>
    <lineage>
        <taxon>Bacteria</taxon>
        <taxon>Bacillati</taxon>
        <taxon>Actinomycetota</taxon>
        <taxon>Actinomycetes</taxon>
        <taxon>Pseudonocardiales</taxon>
        <taxon>Pseudonocardiaceae</taxon>
        <taxon>Amycolatopsis</taxon>
    </lineage>
</organism>
<dbReference type="EMBL" id="FNON01000004">
    <property type="protein sequence ID" value="SDY08815.1"/>
    <property type="molecule type" value="Genomic_DNA"/>
</dbReference>
<dbReference type="Proteomes" id="UP000199515">
    <property type="component" value="Unassembled WGS sequence"/>
</dbReference>
<sequence>MTTLAIACQRDATLVFLDTETGERLETLDIAPEPHEACFDAERGLIYVSHTYKSGWYFQNSGRASLISVIDAETRKVIDVIDIAPDHGPHDLQWDAATDNLYVAVESGEGRTGAILMIDPATRKILDRIPVDAHGPHWFAITPDSAKLYTANKETPFVSVVDLVGGTMTARVEVPSTEGIAALDDRVIVAGPVFSGADRTEANGLFVIDTAKDVVTRFVETEEPVTAVHATASGRLLVSEVPASAGPEGLVMRDGMLRIYDSGSLELLKRLPIGAGALSIRSTADGALAFVANSGSGTVTVIDVNGLSVLNTFAADGGAHGMAVVA</sequence>
<proteinExistence type="predicted"/>
<dbReference type="InterPro" id="IPR051200">
    <property type="entry name" value="Host-pathogen_enzymatic-act"/>
</dbReference>
<name>A0A1H3H0S9_9PSEU</name>
<dbReference type="OrthoDB" id="4649568at2"/>
<protein>
    <submittedName>
        <fullName evidence="1">40-residue YVTN family beta-propeller repeat-containing protein</fullName>
    </submittedName>
</protein>
<evidence type="ECO:0000313" key="1">
    <source>
        <dbReference type="EMBL" id="SDY08815.1"/>
    </source>
</evidence>